<sequence length="189" mass="21986">MIGTKSIFTTIGFIIKKSITFRQFMFGRYILILFLALIFASACSRLPDVQGKGETFLQGVWNQDSIPNKAQLQNYTQHHFKFTCDSFYVDFNTHSKVNYYEEECFNNGVWKEYAKGTYQLRNDTLILVGDFTKPNYKQKVSGCYRNGRYISSFKVKSWNAEQLDLENLGDQTEVKLKLKEKITCVQKAL</sequence>
<accession>A0A286ADB7</accession>
<reference evidence="2" key="1">
    <citation type="submission" date="2017-09" db="EMBL/GenBank/DDBJ databases">
        <authorList>
            <person name="Varghese N."/>
            <person name="Submissions S."/>
        </authorList>
    </citation>
    <scope>NUCLEOTIDE SEQUENCE [LARGE SCALE GENOMIC DNA]</scope>
    <source>
        <strain evidence="2">CGMCC 1.12803</strain>
    </source>
</reference>
<proteinExistence type="predicted"/>
<evidence type="ECO:0008006" key="3">
    <source>
        <dbReference type="Google" id="ProtNLM"/>
    </source>
</evidence>
<dbReference type="RefSeq" id="WP_240775163.1">
    <property type="nucleotide sequence ID" value="NZ_OCMT01000004.1"/>
</dbReference>
<dbReference type="AlphaFoldDB" id="A0A286ADB7"/>
<keyword evidence="2" id="KW-1185">Reference proteome</keyword>
<gene>
    <name evidence="1" type="ORF">SAMN06297358_3543</name>
</gene>
<dbReference type="Proteomes" id="UP000219281">
    <property type="component" value="Unassembled WGS sequence"/>
</dbReference>
<name>A0A286ADB7_9SPHI</name>
<evidence type="ECO:0000313" key="2">
    <source>
        <dbReference type="Proteomes" id="UP000219281"/>
    </source>
</evidence>
<protein>
    <recommendedName>
        <fullName evidence="3">Fumarate hydratase</fullName>
    </recommendedName>
</protein>
<dbReference type="EMBL" id="OCMT01000004">
    <property type="protein sequence ID" value="SOD19837.1"/>
    <property type="molecule type" value="Genomic_DNA"/>
</dbReference>
<evidence type="ECO:0000313" key="1">
    <source>
        <dbReference type="EMBL" id="SOD19837.1"/>
    </source>
</evidence>
<organism evidence="1 2">
    <name type="scientific">Pedobacter xixiisoli</name>
    <dbReference type="NCBI Taxonomy" id="1476464"/>
    <lineage>
        <taxon>Bacteria</taxon>
        <taxon>Pseudomonadati</taxon>
        <taxon>Bacteroidota</taxon>
        <taxon>Sphingobacteriia</taxon>
        <taxon>Sphingobacteriales</taxon>
        <taxon>Sphingobacteriaceae</taxon>
        <taxon>Pedobacter</taxon>
    </lineage>
</organism>